<keyword evidence="4 10" id="KW-0863">Zinc-finger</keyword>
<feature type="compositionally biased region" description="Polar residues" evidence="11">
    <location>
        <begin position="182"/>
        <end position="191"/>
    </location>
</feature>
<keyword evidence="6" id="KW-0805">Transcription regulation</keyword>
<dbReference type="GO" id="GO:0016199">
    <property type="term" value="P:axon midline choice point recognition"/>
    <property type="evidence" value="ECO:0007669"/>
    <property type="project" value="UniProtKB-ARBA"/>
</dbReference>
<dbReference type="EMBL" id="JAWQEG010002338">
    <property type="protein sequence ID" value="KAK3872634.1"/>
    <property type="molecule type" value="Genomic_DNA"/>
</dbReference>
<dbReference type="GO" id="GO:0005634">
    <property type="term" value="C:nucleus"/>
    <property type="evidence" value="ECO:0007669"/>
    <property type="project" value="UniProtKB-SubCell"/>
</dbReference>
<evidence type="ECO:0000256" key="9">
    <source>
        <dbReference type="ARBA" id="ARBA00023242"/>
    </source>
</evidence>
<dbReference type="GO" id="GO:0008406">
    <property type="term" value="P:gonad development"/>
    <property type="evidence" value="ECO:0007669"/>
    <property type="project" value="UniProtKB-ARBA"/>
</dbReference>
<protein>
    <submittedName>
        <fullName evidence="14">Uncharacterized protein</fullName>
    </submittedName>
</protein>
<dbReference type="PANTHER" id="PTHR23110:SF98">
    <property type="entry name" value="PRE-LOLA-G, ISOFORM C-RELATED"/>
    <property type="match status" value="1"/>
</dbReference>
<dbReference type="AlphaFoldDB" id="A0AAE1KG66"/>
<evidence type="ECO:0000256" key="1">
    <source>
        <dbReference type="ARBA" id="ARBA00004123"/>
    </source>
</evidence>
<evidence type="ECO:0000256" key="5">
    <source>
        <dbReference type="ARBA" id="ARBA00022833"/>
    </source>
</evidence>
<feature type="region of interest" description="Disordered" evidence="11">
    <location>
        <begin position="307"/>
        <end position="366"/>
    </location>
</feature>
<sequence length="586" mass="64190">MDSGLLSLKWNNHGTTFFHVLSTIRRKESYCDVTLACEGKFYPVHKLVLSTCSEYFEEIFNRTQCKHPVIVLKDVKHEELEALLNYMYLGEVNVLQAELAGLIKAAECLKIKGLAVPDEAPSSRSGGKEKRSASLRDHSPPQPKKVRHDESHNLESSRESRESSRANAASSRTSEEGYAGASFTQSGPSQDGSREKRGDTRELPTEGERSRGEKHKDAPPSSSPSQSLEVLVHDESIVKTEVLEEPKEEEESNEDMLNSDNSVAYNPLTPSMQGDGVSEGPPQGFDPQVLTSQPQTMEELVAQAMPGTSGLQGDSLVGWGGGQGGGGAGGDLSRFSLDAFQLEDSQSGSQSSSQQQQMGPGSGLLPAPPAPFLRFPCCVCGRTFGKKHHLKDHMYTHTGERPYQCPVCGSAFTQKSTMRRHVRNAHPHIFDLNANKDQGTGQGGGGGGGGGSSRGRYIGSPMPVPVPVSVSMSPSSVGRYVPPPTLLQQPQQPLPRIVNINETDKWASRMKNRWECPHPSCDYVTHCESKLKMHFRRHTGEKPFVCPHCSFKSAQRGNLNVHIKKHHLFLVSEEYNALTIYCDKSQ</sequence>
<dbReference type="GO" id="GO:0045476">
    <property type="term" value="P:nurse cell apoptotic process"/>
    <property type="evidence" value="ECO:0007669"/>
    <property type="project" value="UniProtKB-ARBA"/>
</dbReference>
<feature type="region of interest" description="Disordered" evidence="11">
    <location>
        <begin position="117"/>
        <end position="282"/>
    </location>
</feature>
<keyword evidence="15" id="KW-1185">Reference proteome</keyword>
<gene>
    <name evidence="14" type="ORF">Pcinc_022306</name>
</gene>
<evidence type="ECO:0000256" key="4">
    <source>
        <dbReference type="ARBA" id="ARBA00022771"/>
    </source>
</evidence>
<evidence type="ECO:0000313" key="15">
    <source>
        <dbReference type="Proteomes" id="UP001286313"/>
    </source>
</evidence>
<dbReference type="SMART" id="SM00225">
    <property type="entry name" value="BTB"/>
    <property type="match status" value="1"/>
</dbReference>
<keyword evidence="2" id="KW-0479">Metal-binding</keyword>
<feature type="domain" description="C2H2-type" evidence="13">
    <location>
        <begin position="375"/>
        <end position="402"/>
    </location>
</feature>
<dbReference type="GO" id="GO:0035167">
    <property type="term" value="P:larval lymph gland hemopoiesis"/>
    <property type="evidence" value="ECO:0007669"/>
    <property type="project" value="UniProtKB-ARBA"/>
</dbReference>
<evidence type="ECO:0000256" key="6">
    <source>
        <dbReference type="ARBA" id="ARBA00023015"/>
    </source>
</evidence>
<dbReference type="InterPro" id="IPR051095">
    <property type="entry name" value="Dros_DevTransReg"/>
</dbReference>
<dbReference type="FunFam" id="3.30.160.60:FF:000450">
    <property type="entry name" value="PR domain zinc finger protein 14"/>
    <property type="match status" value="1"/>
</dbReference>
<dbReference type="PROSITE" id="PS00028">
    <property type="entry name" value="ZINC_FINGER_C2H2_1"/>
    <property type="match status" value="2"/>
</dbReference>
<evidence type="ECO:0000259" key="12">
    <source>
        <dbReference type="PROSITE" id="PS50097"/>
    </source>
</evidence>
<keyword evidence="7" id="KW-0238">DNA-binding</keyword>
<feature type="domain" description="C2H2-type" evidence="13">
    <location>
        <begin position="403"/>
        <end position="426"/>
    </location>
</feature>
<dbReference type="GO" id="GO:0006357">
    <property type="term" value="P:regulation of transcription by RNA polymerase II"/>
    <property type="evidence" value="ECO:0007669"/>
    <property type="project" value="TreeGrafter"/>
</dbReference>
<feature type="compositionally biased region" description="Basic and acidic residues" evidence="11">
    <location>
        <begin position="126"/>
        <end position="139"/>
    </location>
</feature>
<feature type="compositionally biased region" description="Polar residues" evidence="11">
    <location>
        <begin position="255"/>
        <end position="272"/>
    </location>
</feature>
<dbReference type="Gene3D" id="3.30.710.10">
    <property type="entry name" value="Potassium Channel Kv1.1, Chain A"/>
    <property type="match status" value="1"/>
</dbReference>
<evidence type="ECO:0000259" key="13">
    <source>
        <dbReference type="PROSITE" id="PS50157"/>
    </source>
</evidence>
<dbReference type="CDD" id="cd18315">
    <property type="entry name" value="BTB_POZ_BAB-like"/>
    <property type="match status" value="1"/>
</dbReference>
<dbReference type="PROSITE" id="PS50097">
    <property type="entry name" value="BTB"/>
    <property type="match status" value="1"/>
</dbReference>
<dbReference type="GO" id="GO:0048813">
    <property type="term" value="P:dendrite morphogenesis"/>
    <property type="evidence" value="ECO:0007669"/>
    <property type="project" value="UniProtKB-ARBA"/>
</dbReference>
<feature type="compositionally biased region" description="Basic and acidic residues" evidence="11">
    <location>
        <begin position="231"/>
        <end position="245"/>
    </location>
</feature>
<evidence type="ECO:0000256" key="11">
    <source>
        <dbReference type="SAM" id="MobiDB-lite"/>
    </source>
</evidence>
<dbReference type="GO" id="GO:0003677">
    <property type="term" value="F:DNA binding"/>
    <property type="evidence" value="ECO:0007669"/>
    <property type="project" value="UniProtKB-KW"/>
</dbReference>
<dbReference type="SUPFAM" id="SSF57667">
    <property type="entry name" value="beta-beta-alpha zinc fingers"/>
    <property type="match status" value="2"/>
</dbReference>
<dbReference type="InterPro" id="IPR013087">
    <property type="entry name" value="Znf_C2H2_type"/>
</dbReference>
<dbReference type="InterPro" id="IPR011333">
    <property type="entry name" value="SKP1/BTB/POZ_sf"/>
</dbReference>
<accession>A0AAE1KG66</accession>
<feature type="domain" description="BTB" evidence="12">
    <location>
        <begin position="31"/>
        <end position="96"/>
    </location>
</feature>
<dbReference type="Proteomes" id="UP001286313">
    <property type="component" value="Unassembled WGS sequence"/>
</dbReference>
<dbReference type="SMART" id="SM00355">
    <property type="entry name" value="ZnF_C2H2"/>
    <property type="match status" value="4"/>
</dbReference>
<feature type="domain" description="C2H2-type" evidence="13">
    <location>
        <begin position="514"/>
        <end position="543"/>
    </location>
</feature>
<dbReference type="FunFam" id="3.30.160.60:FF:000145">
    <property type="entry name" value="Zinc finger protein 574"/>
    <property type="match status" value="1"/>
</dbReference>
<dbReference type="Pfam" id="PF00096">
    <property type="entry name" value="zf-C2H2"/>
    <property type="match status" value="2"/>
</dbReference>
<keyword evidence="8" id="KW-0804">Transcription</keyword>
<dbReference type="SUPFAM" id="SSF54695">
    <property type="entry name" value="POZ domain"/>
    <property type="match status" value="1"/>
</dbReference>
<keyword evidence="5" id="KW-0862">Zinc</keyword>
<dbReference type="Gene3D" id="3.30.160.60">
    <property type="entry name" value="Classic Zinc Finger"/>
    <property type="match status" value="3"/>
</dbReference>
<evidence type="ECO:0000256" key="3">
    <source>
        <dbReference type="ARBA" id="ARBA00022737"/>
    </source>
</evidence>
<keyword evidence="9" id="KW-0539">Nucleus</keyword>
<dbReference type="PROSITE" id="PS50157">
    <property type="entry name" value="ZINC_FINGER_C2H2_2"/>
    <property type="match status" value="3"/>
</dbReference>
<dbReference type="GO" id="GO:0007526">
    <property type="term" value="P:larval somatic muscle development"/>
    <property type="evidence" value="ECO:0007669"/>
    <property type="project" value="UniProtKB-ARBA"/>
</dbReference>
<feature type="compositionally biased region" description="Low complexity" evidence="11">
    <location>
        <begin position="345"/>
        <end position="365"/>
    </location>
</feature>
<evidence type="ECO:0000256" key="10">
    <source>
        <dbReference type="PROSITE-ProRule" id="PRU00042"/>
    </source>
</evidence>
<feature type="compositionally biased region" description="Gly residues" evidence="11">
    <location>
        <begin position="318"/>
        <end position="330"/>
    </location>
</feature>
<proteinExistence type="predicted"/>
<evidence type="ECO:0000313" key="14">
    <source>
        <dbReference type="EMBL" id="KAK3872634.1"/>
    </source>
</evidence>
<feature type="compositionally biased region" description="Basic and acidic residues" evidence="11">
    <location>
        <begin position="147"/>
        <end position="164"/>
    </location>
</feature>
<feature type="region of interest" description="Disordered" evidence="11">
    <location>
        <begin position="432"/>
        <end position="457"/>
    </location>
</feature>
<name>A0AAE1KG66_PETCI</name>
<evidence type="ECO:0000256" key="2">
    <source>
        <dbReference type="ARBA" id="ARBA00022723"/>
    </source>
</evidence>
<dbReference type="GO" id="GO:0045467">
    <property type="term" value="P:R7 cell development"/>
    <property type="evidence" value="ECO:0007669"/>
    <property type="project" value="UniProtKB-ARBA"/>
</dbReference>
<dbReference type="PANTHER" id="PTHR23110">
    <property type="entry name" value="BTB DOMAIN TRANSCRIPTION FACTOR"/>
    <property type="match status" value="1"/>
</dbReference>
<keyword evidence="3" id="KW-0677">Repeat</keyword>
<reference evidence="14" key="1">
    <citation type="submission" date="2023-10" db="EMBL/GenBank/DDBJ databases">
        <title>Genome assemblies of two species of porcelain crab, Petrolisthes cinctipes and Petrolisthes manimaculis (Anomura: Porcellanidae).</title>
        <authorList>
            <person name="Angst P."/>
        </authorList>
    </citation>
    <scope>NUCLEOTIDE SEQUENCE</scope>
    <source>
        <strain evidence="14">PB745_01</strain>
        <tissue evidence="14">Gill</tissue>
    </source>
</reference>
<feature type="compositionally biased region" description="Basic and acidic residues" evidence="11">
    <location>
        <begin position="192"/>
        <end position="218"/>
    </location>
</feature>
<comment type="subcellular location">
    <subcellularLocation>
        <location evidence="1">Nucleus</location>
    </subcellularLocation>
</comment>
<comment type="caution">
    <text evidence="14">The sequence shown here is derived from an EMBL/GenBank/DDBJ whole genome shotgun (WGS) entry which is preliminary data.</text>
</comment>
<dbReference type="Pfam" id="PF00651">
    <property type="entry name" value="BTB"/>
    <property type="match status" value="1"/>
</dbReference>
<dbReference type="GO" id="GO:0007464">
    <property type="term" value="P:R3/R4 cell fate commitment"/>
    <property type="evidence" value="ECO:0007669"/>
    <property type="project" value="UniProtKB-ARBA"/>
</dbReference>
<feature type="compositionally biased region" description="Gly residues" evidence="11">
    <location>
        <begin position="440"/>
        <end position="453"/>
    </location>
</feature>
<dbReference type="InterPro" id="IPR036236">
    <property type="entry name" value="Znf_C2H2_sf"/>
</dbReference>
<organism evidence="14 15">
    <name type="scientific">Petrolisthes cinctipes</name>
    <name type="common">Flat porcelain crab</name>
    <dbReference type="NCBI Taxonomy" id="88211"/>
    <lineage>
        <taxon>Eukaryota</taxon>
        <taxon>Metazoa</taxon>
        <taxon>Ecdysozoa</taxon>
        <taxon>Arthropoda</taxon>
        <taxon>Crustacea</taxon>
        <taxon>Multicrustacea</taxon>
        <taxon>Malacostraca</taxon>
        <taxon>Eumalacostraca</taxon>
        <taxon>Eucarida</taxon>
        <taxon>Decapoda</taxon>
        <taxon>Pleocyemata</taxon>
        <taxon>Anomura</taxon>
        <taxon>Galatheoidea</taxon>
        <taxon>Porcellanidae</taxon>
        <taxon>Petrolisthes</taxon>
    </lineage>
</organism>
<evidence type="ECO:0000256" key="7">
    <source>
        <dbReference type="ARBA" id="ARBA00023125"/>
    </source>
</evidence>
<dbReference type="GO" id="GO:0008270">
    <property type="term" value="F:zinc ion binding"/>
    <property type="evidence" value="ECO:0007669"/>
    <property type="project" value="UniProtKB-KW"/>
</dbReference>
<dbReference type="FunFam" id="3.30.160.60:FF:000446">
    <property type="entry name" value="Zinc finger protein"/>
    <property type="match status" value="1"/>
</dbReference>
<evidence type="ECO:0000256" key="8">
    <source>
        <dbReference type="ARBA" id="ARBA00023163"/>
    </source>
</evidence>
<dbReference type="InterPro" id="IPR000210">
    <property type="entry name" value="BTB/POZ_dom"/>
</dbReference>